<evidence type="ECO:0000313" key="2">
    <source>
        <dbReference type="Proteomes" id="UP001165101"/>
    </source>
</evidence>
<protein>
    <submittedName>
        <fullName evidence="1">Unnamed protein product</fullName>
    </submittedName>
</protein>
<comment type="caution">
    <text evidence="1">The sequence shown here is derived from an EMBL/GenBank/DDBJ whole genome shotgun (WGS) entry which is preliminary data.</text>
</comment>
<accession>A0ACB5TPW4</accession>
<evidence type="ECO:0000313" key="1">
    <source>
        <dbReference type="EMBL" id="GME92886.1"/>
    </source>
</evidence>
<name>A0ACB5TPW4_CANBO</name>
<reference evidence="1" key="1">
    <citation type="submission" date="2023-04" db="EMBL/GenBank/DDBJ databases">
        <title>Candida boidinii NBRC 1967.</title>
        <authorList>
            <person name="Ichikawa N."/>
            <person name="Sato H."/>
            <person name="Tonouchi N."/>
        </authorList>
    </citation>
    <scope>NUCLEOTIDE SEQUENCE</scope>
    <source>
        <strain evidence="1">NBRC 1967</strain>
    </source>
</reference>
<sequence length="850" mass="94213">MDNKCYLQNRNLLLLATKLDSPDLIEILSNCNNIDINYVDKNSNESALYIASKLNLIHSVECLLKLNANTEIKELSFGWTPIFIAAVEGFQEIVKLLIDHKANFELTDDSGWTPREHAALRGHIDVARLLTPKDYDPYSQLKIVNNNNISNNSNNNDSMDKIPEKSKLKSVDNNNRLILKQLKNNDSSNIITSPIRSPSPISQIITNNNGNGNGSGNGSGNGKNKIIKSFGHSYLQKDESLILINLGTTDLRSTENAIELNKIPISKIHNTELDTSLSLIIHSPNLPNQPSVILDLPLDDNHGGSTAPITFKCSGTDPMDTIIYFDIVPTYQSLMSNNNSNDINDLNDYENDDDKNFINSTNDNNNNNLSLVKKNSNRKVLGRGIALLKTVYTKVGNGKTSLFKNVTIPIIESISLEVLGLIRFEFMLATPFIHPKMTPGRTDTYWKSLVSTRVIGHRGYGMNSKDRKSLQLGENTVESFIAAASLGASYVEFDVQLTKDNIPVIYHDFLVAESGMDIPMHSLTSEQFLGLNKDEDDDIKKYLKKLGSGSGSGSGSGAITNKKDYSSNVTTDNESDNSIENNLKNSNRPRSVSMTETTSAFKSFNFNDSQLKTNNEISNESKESLINTSDEELTNKETMNIYEKRMHLTKTWKSKKYKGNSRGLSIASSFVTLKDLFKKLPKNIGFNMEVKYPMLDESQDEDMGQVVPDINLFVDTILEIVYENGNGRDMIFSSFHPDICILLSLKQPSIPILFLTESGTSKMADIRASSLQQGIRFAKNWNLLGIVSAAAPIVECPRLVNVVKSSGLVCVTYGVQNNDPKNARLEMDAGVDAVIVDSVLAVRKGLTKET</sequence>
<dbReference type="EMBL" id="BSXV01001452">
    <property type="protein sequence ID" value="GME92886.1"/>
    <property type="molecule type" value="Genomic_DNA"/>
</dbReference>
<organism evidence="1 2">
    <name type="scientific">Candida boidinii</name>
    <name type="common">Yeast</name>
    <dbReference type="NCBI Taxonomy" id="5477"/>
    <lineage>
        <taxon>Eukaryota</taxon>
        <taxon>Fungi</taxon>
        <taxon>Dikarya</taxon>
        <taxon>Ascomycota</taxon>
        <taxon>Saccharomycotina</taxon>
        <taxon>Pichiomycetes</taxon>
        <taxon>Pichiales</taxon>
        <taxon>Pichiaceae</taxon>
        <taxon>Ogataea</taxon>
        <taxon>Ogataea/Candida clade</taxon>
    </lineage>
</organism>
<keyword evidence="2" id="KW-1185">Reference proteome</keyword>
<proteinExistence type="predicted"/>
<dbReference type="Proteomes" id="UP001165101">
    <property type="component" value="Unassembled WGS sequence"/>
</dbReference>
<gene>
    <name evidence="1" type="ORF">Cboi01_000292200</name>
</gene>